<dbReference type="EMBL" id="LXQA010151683">
    <property type="protein sequence ID" value="MCI26171.1"/>
    <property type="molecule type" value="Genomic_DNA"/>
</dbReference>
<reference evidence="1 2" key="1">
    <citation type="journal article" date="2018" name="Front. Plant Sci.">
        <title>Red Clover (Trifolium pratense) and Zigzag Clover (T. medium) - A Picture of Genomic Similarities and Differences.</title>
        <authorList>
            <person name="Dluhosova J."/>
            <person name="Istvanek J."/>
            <person name="Nedelnik J."/>
            <person name="Repkova J."/>
        </authorList>
    </citation>
    <scope>NUCLEOTIDE SEQUENCE [LARGE SCALE GENOMIC DNA]</scope>
    <source>
        <strain evidence="2">cv. 10/8</strain>
        <tissue evidence="1">Leaf</tissue>
    </source>
</reference>
<sequence>RDGGLQRIEKKLQVEPDVILKKRGVYVVSKIAGQVANGWESKHGILSSQNSLAKEKE</sequence>
<accession>A0A392QP55</accession>
<dbReference type="Proteomes" id="UP000265520">
    <property type="component" value="Unassembled WGS sequence"/>
</dbReference>
<comment type="caution">
    <text evidence="1">The sequence shown here is derived from an EMBL/GenBank/DDBJ whole genome shotgun (WGS) entry which is preliminary data.</text>
</comment>
<evidence type="ECO:0000313" key="1">
    <source>
        <dbReference type="EMBL" id="MCI26171.1"/>
    </source>
</evidence>
<organism evidence="1 2">
    <name type="scientific">Trifolium medium</name>
    <dbReference type="NCBI Taxonomy" id="97028"/>
    <lineage>
        <taxon>Eukaryota</taxon>
        <taxon>Viridiplantae</taxon>
        <taxon>Streptophyta</taxon>
        <taxon>Embryophyta</taxon>
        <taxon>Tracheophyta</taxon>
        <taxon>Spermatophyta</taxon>
        <taxon>Magnoliopsida</taxon>
        <taxon>eudicotyledons</taxon>
        <taxon>Gunneridae</taxon>
        <taxon>Pentapetalae</taxon>
        <taxon>rosids</taxon>
        <taxon>fabids</taxon>
        <taxon>Fabales</taxon>
        <taxon>Fabaceae</taxon>
        <taxon>Papilionoideae</taxon>
        <taxon>50 kb inversion clade</taxon>
        <taxon>NPAAA clade</taxon>
        <taxon>Hologalegina</taxon>
        <taxon>IRL clade</taxon>
        <taxon>Trifolieae</taxon>
        <taxon>Trifolium</taxon>
    </lineage>
</organism>
<proteinExistence type="predicted"/>
<protein>
    <submittedName>
        <fullName evidence="1">Uncharacterized protein</fullName>
    </submittedName>
</protein>
<evidence type="ECO:0000313" key="2">
    <source>
        <dbReference type="Proteomes" id="UP000265520"/>
    </source>
</evidence>
<dbReference type="AlphaFoldDB" id="A0A392QP55"/>
<feature type="non-terminal residue" evidence="1">
    <location>
        <position position="1"/>
    </location>
</feature>
<keyword evidence="2" id="KW-1185">Reference proteome</keyword>
<name>A0A392QP55_9FABA</name>